<evidence type="ECO:0000313" key="3">
    <source>
        <dbReference type="EMBL" id="EDO34842.1"/>
    </source>
</evidence>
<proteinExistence type="predicted"/>
<feature type="compositionally biased region" description="Low complexity" evidence="1">
    <location>
        <begin position="39"/>
        <end position="50"/>
    </location>
</feature>
<gene>
    <name evidence="3" type="ORF">NEMVEDRAFT_v1g124537</name>
</gene>
<evidence type="ECO:0000259" key="2">
    <source>
        <dbReference type="Pfam" id="PF25815"/>
    </source>
</evidence>
<dbReference type="Pfam" id="PF25815">
    <property type="entry name" value="CTHRC1_C"/>
    <property type="match status" value="1"/>
</dbReference>
<feature type="compositionally biased region" description="Gly residues" evidence="1">
    <location>
        <begin position="1"/>
        <end position="10"/>
    </location>
</feature>
<feature type="non-terminal residue" evidence="3">
    <location>
        <position position="1"/>
    </location>
</feature>
<name>A7SN75_NEMVE</name>
<accession>A7SN75</accession>
<evidence type="ECO:0000313" key="4">
    <source>
        <dbReference type="Proteomes" id="UP000001593"/>
    </source>
</evidence>
<sequence length="193" mass="20461">GEPGEGGDVGFPGERGLRGFGGFPGAKGHKGKEGDTGLPGRRGPPGSSSSNARECMWKMDDGKDRGVIVNCTIQKTSSSTAIHVTYNGPIEIGLCKRCCKRWFFTFNGQECRSPAPIDAIIGLMLVNVNQRNTLPVFRHGTISGYCNSLPRGVVRVALDLSNCPGYPSDSIVVSTEVVATGRIIIEEVPAPQA</sequence>
<reference evidence="3 4" key="1">
    <citation type="journal article" date="2007" name="Science">
        <title>Sea anemone genome reveals ancestral eumetazoan gene repertoire and genomic organization.</title>
        <authorList>
            <person name="Putnam N.H."/>
            <person name="Srivastava M."/>
            <person name="Hellsten U."/>
            <person name="Dirks B."/>
            <person name="Chapman J."/>
            <person name="Salamov A."/>
            <person name="Terry A."/>
            <person name="Shapiro H."/>
            <person name="Lindquist E."/>
            <person name="Kapitonov V.V."/>
            <person name="Jurka J."/>
            <person name="Genikhovich G."/>
            <person name="Grigoriev I.V."/>
            <person name="Lucas S.M."/>
            <person name="Steele R.E."/>
            <person name="Finnerty J.R."/>
            <person name="Technau U."/>
            <person name="Martindale M.Q."/>
            <person name="Rokhsar D.S."/>
        </authorList>
    </citation>
    <scope>NUCLEOTIDE SEQUENCE [LARGE SCALE GENOMIC DNA]</scope>
    <source>
        <strain evidence="4">CH2 X CH6</strain>
    </source>
</reference>
<evidence type="ECO:0000256" key="1">
    <source>
        <dbReference type="SAM" id="MobiDB-lite"/>
    </source>
</evidence>
<feature type="region of interest" description="Disordered" evidence="1">
    <location>
        <begin position="1"/>
        <end position="53"/>
    </location>
</feature>
<dbReference type="AlphaFoldDB" id="A7SN75"/>
<dbReference type="HOGENOM" id="CLU_099891_1_0_1"/>
<protein>
    <recommendedName>
        <fullName evidence="2">CTHRC1 C-terminal domain-containing protein</fullName>
    </recommendedName>
</protein>
<dbReference type="InParanoid" id="A7SN75"/>
<organism evidence="3 4">
    <name type="scientific">Nematostella vectensis</name>
    <name type="common">Starlet sea anemone</name>
    <dbReference type="NCBI Taxonomy" id="45351"/>
    <lineage>
        <taxon>Eukaryota</taxon>
        <taxon>Metazoa</taxon>
        <taxon>Cnidaria</taxon>
        <taxon>Anthozoa</taxon>
        <taxon>Hexacorallia</taxon>
        <taxon>Actiniaria</taxon>
        <taxon>Edwardsiidae</taxon>
        <taxon>Nematostella</taxon>
    </lineage>
</organism>
<dbReference type="OMA" id="TISGYCN"/>
<feature type="domain" description="CTHRC1 C-terminal" evidence="2">
    <location>
        <begin position="47"/>
        <end position="170"/>
    </location>
</feature>
<dbReference type="InterPro" id="IPR057873">
    <property type="entry name" value="CTHRC1_C"/>
</dbReference>
<dbReference type="PhylomeDB" id="A7SN75"/>
<dbReference type="EMBL" id="DS469717">
    <property type="protein sequence ID" value="EDO34842.1"/>
    <property type="molecule type" value="Genomic_DNA"/>
</dbReference>
<dbReference type="Proteomes" id="UP000001593">
    <property type="component" value="Unassembled WGS sequence"/>
</dbReference>
<keyword evidence="4" id="KW-1185">Reference proteome</keyword>